<name>A0ABW1KZI5_9PROT</name>
<organism evidence="2 3">
    <name type="scientific">Hyphococcus aureus</name>
    <dbReference type="NCBI Taxonomy" id="2666033"/>
    <lineage>
        <taxon>Bacteria</taxon>
        <taxon>Pseudomonadati</taxon>
        <taxon>Pseudomonadota</taxon>
        <taxon>Alphaproteobacteria</taxon>
        <taxon>Parvularculales</taxon>
        <taxon>Parvularculaceae</taxon>
        <taxon>Hyphococcus</taxon>
    </lineage>
</organism>
<feature type="transmembrane region" description="Helical" evidence="1">
    <location>
        <begin position="7"/>
        <end position="26"/>
    </location>
</feature>
<evidence type="ECO:0000313" key="3">
    <source>
        <dbReference type="Proteomes" id="UP001596116"/>
    </source>
</evidence>
<feature type="transmembrane region" description="Helical" evidence="1">
    <location>
        <begin position="321"/>
        <end position="346"/>
    </location>
</feature>
<feature type="transmembrane region" description="Helical" evidence="1">
    <location>
        <begin position="96"/>
        <end position="115"/>
    </location>
</feature>
<comment type="caution">
    <text evidence="2">The sequence shown here is derived from an EMBL/GenBank/DDBJ whole genome shotgun (WGS) entry which is preliminary data.</text>
</comment>
<keyword evidence="3" id="KW-1185">Reference proteome</keyword>
<protein>
    <recommendedName>
        <fullName evidence="4">DUF4129 domain-containing protein</fullName>
    </recommendedName>
</protein>
<reference evidence="2 3" key="1">
    <citation type="submission" date="2024-09" db="EMBL/GenBank/DDBJ databases">
        <authorList>
            <person name="Zhang Z.-H."/>
        </authorList>
    </citation>
    <scope>NUCLEOTIDE SEQUENCE [LARGE SCALE GENOMIC DNA]</scope>
    <source>
        <strain evidence="2 3">HHTR114</strain>
    </source>
</reference>
<dbReference type="RefSeq" id="WP_379882745.1">
    <property type="nucleotide sequence ID" value="NZ_JBHPON010000002.1"/>
</dbReference>
<feature type="transmembrane region" description="Helical" evidence="1">
    <location>
        <begin position="209"/>
        <end position="230"/>
    </location>
</feature>
<proteinExistence type="predicted"/>
<feature type="transmembrane region" description="Helical" evidence="1">
    <location>
        <begin position="46"/>
        <end position="62"/>
    </location>
</feature>
<feature type="transmembrane region" description="Helical" evidence="1">
    <location>
        <begin position="69"/>
        <end position="90"/>
    </location>
</feature>
<keyword evidence="1" id="KW-0472">Membrane</keyword>
<feature type="transmembrane region" description="Helical" evidence="1">
    <location>
        <begin position="415"/>
        <end position="433"/>
    </location>
</feature>
<sequence>MISGRQFFSAINALGGIACILIGIFLDQIEPIFVSQPPGSDSFVLIQAHWIAIGLFSLIVSASKSTSQFWVSLLFFSLMLNGWLGGKALLVGDPKFSWVLAFPVLSFLNLFQLLAQNGASKDANEIQDDGAEKAVNEPLIPADFYELKSLSPAAAVTGVMHIGIVVALQIVLLVLFFFYGALMVRVIFEGADIDFARIPDVLGGVFWKILYIPVIIILVYSIFFLIQIVIERIAVGSGSAAGEDVNRSLSIQERTFIEKSLQSIDDYISDASFPASYSWLYWSAVLGLIAWFLALPVLVFWLEAEFFNAVEVSGIPEESVISSFGPGFIGGVAFSFLFASTAYWAVFQWLGKRHQRFGEYLHMRCGWNSMNGEPRPLQSYAKIFTRFVRKRRYDPDQQIDPQQFIREAYDEFSGFIYKASVLLGIAAVIFTALDVNWRRIVHTDGLHYSPYFDWRSYDLTLDEIVRVELRCFLFDGDDDEERVPGVGYDAVFSNSMRGYLLEGELNDDLLSKVEAIDAKLRSQGVPVSKAEHAGAVILRGINGYWPDCEERVLPKLDADIRSRVGALLDAAP</sequence>
<evidence type="ECO:0000256" key="1">
    <source>
        <dbReference type="SAM" id="Phobius"/>
    </source>
</evidence>
<feature type="transmembrane region" description="Helical" evidence="1">
    <location>
        <begin position="153"/>
        <end position="179"/>
    </location>
</feature>
<keyword evidence="1" id="KW-0812">Transmembrane</keyword>
<feature type="transmembrane region" description="Helical" evidence="1">
    <location>
        <begin position="279"/>
        <end position="301"/>
    </location>
</feature>
<dbReference type="EMBL" id="JBHPON010000002">
    <property type="protein sequence ID" value="MFC6036027.1"/>
    <property type="molecule type" value="Genomic_DNA"/>
</dbReference>
<dbReference type="PROSITE" id="PS51257">
    <property type="entry name" value="PROKAR_LIPOPROTEIN"/>
    <property type="match status" value="1"/>
</dbReference>
<evidence type="ECO:0000313" key="2">
    <source>
        <dbReference type="EMBL" id="MFC6036027.1"/>
    </source>
</evidence>
<gene>
    <name evidence="2" type="ORF">ACFMB1_10760</name>
</gene>
<keyword evidence="1" id="KW-1133">Transmembrane helix</keyword>
<evidence type="ECO:0008006" key="4">
    <source>
        <dbReference type="Google" id="ProtNLM"/>
    </source>
</evidence>
<dbReference type="Proteomes" id="UP001596116">
    <property type="component" value="Unassembled WGS sequence"/>
</dbReference>
<accession>A0ABW1KZI5</accession>